<dbReference type="EMBL" id="JAIWJX010000002">
    <property type="protein sequence ID" value="MCK6255562.1"/>
    <property type="molecule type" value="Genomic_DNA"/>
</dbReference>
<dbReference type="AlphaFoldDB" id="A0A9X1X7J2"/>
<dbReference type="InterPro" id="IPR016181">
    <property type="entry name" value="Acyl_CoA_acyltransferase"/>
</dbReference>
<dbReference type="PANTHER" id="PTHR43415">
    <property type="entry name" value="SPERMIDINE N(1)-ACETYLTRANSFERASE"/>
    <property type="match status" value="1"/>
</dbReference>
<dbReference type="Proteomes" id="UP001139011">
    <property type="component" value="Unassembled WGS sequence"/>
</dbReference>
<dbReference type="Pfam" id="PF00583">
    <property type="entry name" value="Acetyltransf_1"/>
    <property type="match status" value="1"/>
</dbReference>
<dbReference type="GO" id="GO:0016747">
    <property type="term" value="F:acyltransferase activity, transferring groups other than amino-acyl groups"/>
    <property type="evidence" value="ECO:0007669"/>
    <property type="project" value="InterPro"/>
</dbReference>
<feature type="domain" description="N-acetyltransferase" evidence="1">
    <location>
        <begin position="12"/>
        <end position="177"/>
    </location>
</feature>
<dbReference type="PROSITE" id="PS51186">
    <property type="entry name" value="GNAT"/>
    <property type="match status" value="1"/>
</dbReference>
<dbReference type="PANTHER" id="PTHR43415:SF3">
    <property type="entry name" value="GNAT-FAMILY ACETYLTRANSFERASE"/>
    <property type="match status" value="1"/>
</dbReference>
<accession>A0A9X1X7J2</accession>
<name>A0A9X1X7J2_9BACL</name>
<protein>
    <submittedName>
        <fullName evidence="2">GNAT family N-acetyltransferase</fullName>
    </submittedName>
</protein>
<comment type="caution">
    <text evidence="2">The sequence shown here is derived from an EMBL/GenBank/DDBJ whole genome shotgun (WGS) entry which is preliminary data.</text>
</comment>
<dbReference type="Gene3D" id="3.40.630.30">
    <property type="match status" value="1"/>
</dbReference>
<organism evidence="2 3">
    <name type="scientific">Fictibacillus marinisediminis</name>
    <dbReference type="NCBI Taxonomy" id="2878389"/>
    <lineage>
        <taxon>Bacteria</taxon>
        <taxon>Bacillati</taxon>
        <taxon>Bacillota</taxon>
        <taxon>Bacilli</taxon>
        <taxon>Bacillales</taxon>
        <taxon>Fictibacillaceae</taxon>
        <taxon>Fictibacillus</taxon>
    </lineage>
</organism>
<dbReference type="InterPro" id="IPR000182">
    <property type="entry name" value="GNAT_dom"/>
</dbReference>
<dbReference type="SUPFAM" id="SSF55729">
    <property type="entry name" value="Acyl-CoA N-acyltransferases (Nat)"/>
    <property type="match status" value="1"/>
</dbReference>
<keyword evidence="3" id="KW-1185">Reference proteome</keyword>
<gene>
    <name evidence="2" type="ORF">LCY76_02850</name>
</gene>
<proteinExistence type="predicted"/>
<evidence type="ECO:0000313" key="2">
    <source>
        <dbReference type="EMBL" id="MCK6255562.1"/>
    </source>
</evidence>
<dbReference type="RefSeq" id="WP_248251377.1">
    <property type="nucleotide sequence ID" value="NZ_JAIWJX010000002.1"/>
</dbReference>
<dbReference type="CDD" id="cd04301">
    <property type="entry name" value="NAT_SF"/>
    <property type="match status" value="1"/>
</dbReference>
<evidence type="ECO:0000313" key="3">
    <source>
        <dbReference type="Proteomes" id="UP001139011"/>
    </source>
</evidence>
<reference evidence="2" key="1">
    <citation type="submission" date="2021-09" db="EMBL/GenBank/DDBJ databases">
        <title>Genome analysis of Fictibacillus sp. KIGAM418 isolated from marine sediment.</title>
        <authorList>
            <person name="Seo M.-J."/>
            <person name="Cho E.-S."/>
            <person name="Hwang C.Y."/>
        </authorList>
    </citation>
    <scope>NUCLEOTIDE SEQUENCE</scope>
    <source>
        <strain evidence="2">KIGAM418</strain>
    </source>
</reference>
<sequence>MKDFLMKDGNKVLIREAVPADAQNIIDFYNVVGGETDFLSFGGNEFTRNAGEYETYIENVAAEENSIMLLATIGDAIISIATINSSQKARTKHDGMLEIVISQTHTGMGLGERMMTELIEWAKHNRITRRISLVTREDNHRAIALYKKLGFEVEGLIRNDTYFNGVYYSTVVMGLLF</sequence>
<evidence type="ECO:0000259" key="1">
    <source>
        <dbReference type="PROSITE" id="PS51186"/>
    </source>
</evidence>